<accession>A0AAF0Z979</accession>
<organism evidence="2 3">
    <name type="scientific">Sanguibacter biliveldensis</name>
    <dbReference type="NCBI Taxonomy" id="3030830"/>
    <lineage>
        <taxon>Bacteria</taxon>
        <taxon>Bacillati</taxon>
        <taxon>Actinomycetota</taxon>
        <taxon>Actinomycetes</taxon>
        <taxon>Micrococcales</taxon>
        <taxon>Sanguibacteraceae</taxon>
        <taxon>Sanguibacter</taxon>
    </lineage>
</organism>
<keyword evidence="1" id="KW-0472">Membrane</keyword>
<keyword evidence="1" id="KW-0812">Transmembrane</keyword>
<feature type="transmembrane region" description="Helical" evidence="1">
    <location>
        <begin position="140"/>
        <end position="162"/>
    </location>
</feature>
<feature type="transmembrane region" description="Helical" evidence="1">
    <location>
        <begin position="198"/>
        <end position="216"/>
    </location>
</feature>
<protein>
    <recommendedName>
        <fullName evidence="4">DUF2975 domain-containing protein</fullName>
    </recommendedName>
</protein>
<gene>
    <name evidence="2" type="ORF">SANBI_000513</name>
</gene>
<sequence length="230" mass="24293">MSAGVVPEVGRDAEARPRRRAQRVRRLVTASVVVVATLTVVGRLSTAWMTITGRYVYTLGGADPRLSLSDLPQMGSATLREGTTGTLEDVDLGMRLLGATPSLVHAATVGLAAWLLLRVLKGISAGAPFTPAVLRWWSRLTVVLLVGGVTQAVLDTGAVVYLSSRIGLLFGSGRVSTEQREAFLGGDYMMTNIATPDWPVPILVAGLVALALTTAFRAGARLERDVDGVV</sequence>
<dbReference type="EMBL" id="CP138359">
    <property type="protein sequence ID" value="WPF82881.1"/>
    <property type="molecule type" value="Genomic_DNA"/>
</dbReference>
<evidence type="ECO:0000313" key="2">
    <source>
        <dbReference type="EMBL" id="WPF82881.1"/>
    </source>
</evidence>
<name>A0AAF0Z979_9MICO</name>
<evidence type="ECO:0008006" key="4">
    <source>
        <dbReference type="Google" id="ProtNLM"/>
    </source>
</evidence>
<dbReference type="KEGG" id="sbil:SANBI_000513"/>
<proteinExistence type="predicted"/>
<keyword evidence="1" id="KW-1133">Transmembrane helix</keyword>
<dbReference type="Proteomes" id="UP001304340">
    <property type="component" value="Chromosome"/>
</dbReference>
<evidence type="ECO:0000256" key="1">
    <source>
        <dbReference type="SAM" id="Phobius"/>
    </source>
</evidence>
<keyword evidence="3" id="KW-1185">Reference proteome</keyword>
<evidence type="ECO:0000313" key="3">
    <source>
        <dbReference type="Proteomes" id="UP001304340"/>
    </source>
</evidence>
<reference evidence="3" key="1">
    <citation type="submission" date="2023-11" db="EMBL/GenBank/DDBJ databases">
        <authorList>
            <person name="Helweg L.P."/>
            <person name="Kiel A."/>
            <person name="Hitz F."/>
            <person name="Ruckert-Reed C."/>
            <person name="Busche T."/>
            <person name="Kaltschmidt B."/>
            <person name="Kaltschmidt C."/>
        </authorList>
    </citation>
    <scope>NUCLEOTIDE SEQUENCE [LARGE SCALE GENOMIC DNA]</scope>
    <source>
        <strain evidence="3">4.1</strain>
    </source>
</reference>
<dbReference type="RefSeq" id="WP_319158630.1">
    <property type="nucleotide sequence ID" value="NZ_CP138359.1"/>
</dbReference>
<feature type="transmembrane region" description="Helical" evidence="1">
    <location>
        <begin position="102"/>
        <end position="120"/>
    </location>
</feature>
<feature type="transmembrane region" description="Helical" evidence="1">
    <location>
        <begin position="27"/>
        <end position="51"/>
    </location>
</feature>
<dbReference type="AlphaFoldDB" id="A0AAF0Z979"/>